<keyword evidence="15" id="KW-1185">Reference proteome</keyword>
<protein>
    <recommendedName>
        <fullName evidence="12">Mannosyltransferase</fullName>
        <ecNumber evidence="12">2.4.1.-</ecNumber>
    </recommendedName>
</protein>
<keyword evidence="10 12" id="KW-0472">Membrane</keyword>
<comment type="caution">
    <text evidence="12">Lacks conserved residue(s) required for the propagation of feature annotation.</text>
</comment>
<feature type="transmembrane region" description="Helical" evidence="12">
    <location>
        <begin position="288"/>
        <end position="308"/>
    </location>
</feature>
<comment type="function">
    <text evidence="11">Mannosyltransferase involved in glycosylphosphatidylinositol-anchor biosynthesis. Transfers the third mannose to Man2-GlcN-acyl-PI during GPI precursor assembly.</text>
</comment>
<dbReference type="STRING" id="1408163.A0A0F4Z3K8"/>
<evidence type="ECO:0000256" key="11">
    <source>
        <dbReference type="ARBA" id="ARBA00024708"/>
    </source>
</evidence>
<keyword evidence="9 12" id="KW-1133">Transmembrane helix</keyword>
<evidence type="ECO:0000256" key="7">
    <source>
        <dbReference type="ARBA" id="ARBA00022692"/>
    </source>
</evidence>
<dbReference type="Proteomes" id="UP000053958">
    <property type="component" value="Unassembled WGS sequence"/>
</dbReference>
<keyword evidence="6" id="KW-0808">Transferase</keyword>
<evidence type="ECO:0000256" key="13">
    <source>
        <dbReference type="SAM" id="MobiDB-lite"/>
    </source>
</evidence>
<evidence type="ECO:0000256" key="5">
    <source>
        <dbReference type="ARBA" id="ARBA00022676"/>
    </source>
</evidence>
<feature type="transmembrane region" description="Helical" evidence="12">
    <location>
        <begin position="385"/>
        <end position="402"/>
    </location>
</feature>
<keyword evidence="4" id="KW-0337">GPI-anchor biosynthesis</keyword>
<dbReference type="PANTHER" id="PTHR22760:SF4">
    <property type="entry name" value="GPI MANNOSYLTRANSFERASE 3"/>
    <property type="match status" value="1"/>
</dbReference>
<dbReference type="EMBL" id="LASV01000035">
    <property type="protein sequence ID" value="KKA25114.1"/>
    <property type="molecule type" value="Genomic_DNA"/>
</dbReference>
<evidence type="ECO:0000256" key="12">
    <source>
        <dbReference type="RuleBase" id="RU363075"/>
    </source>
</evidence>
<keyword evidence="5 12" id="KW-0328">Glycosyltransferase</keyword>
<feature type="region of interest" description="Disordered" evidence="13">
    <location>
        <begin position="210"/>
        <end position="234"/>
    </location>
</feature>
<dbReference type="UniPathway" id="UPA00196"/>
<accession>A0A0F4Z3K8</accession>
<dbReference type="AlphaFoldDB" id="A0A0F4Z3K8"/>
<feature type="transmembrane region" description="Helical" evidence="12">
    <location>
        <begin position="350"/>
        <end position="373"/>
    </location>
</feature>
<comment type="subcellular location">
    <subcellularLocation>
        <location evidence="1 12">Endoplasmic reticulum membrane</location>
        <topology evidence="1 12">Multi-pass membrane protein</topology>
    </subcellularLocation>
</comment>
<dbReference type="GO" id="GO:0000026">
    <property type="term" value="F:alpha-1,2-mannosyltransferase activity"/>
    <property type="evidence" value="ECO:0007669"/>
    <property type="project" value="TreeGrafter"/>
</dbReference>
<evidence type="ECO:0000256" key="8">
    <source>
        <dbReference type="ARBA" id="ARBA00022824"/>
    </source>
</evidence>
<evidence type="ECO:0000313" key="14">
    <source>
        <dbReference type="EMBL" id="KKA25114.1"/>
    </source>
</evidence>
<reference evidence="14 15" key="1">
    <citation type="submission" date="2015-04" db="EMBL/GenBank/DDBJ databases">
        <authorList>
            <person name="Heijne W.H."/>
            <person name="Fedorova N.D."/>
            <person name="Nierman W.C."/>
            <person name="Vollebregt A.W."/>
            <person name="Zhao Z."/>
            <person name="Wu L."/>
            <person name="Kumar M."/>
            <person name="Stam H."/>
            <person name="van den Berg M.A."/>
            <person name="Pel H.J."/>
        </authorList>
    </citation>
    <scope>NUCLEOTIDE SEQUENCE [LARGE SCALE GENOMIC DNA]</scope>
    <source>
        <strain evidence="14 15">CBS 393.64</strain>
    </source>
</reference>
<evidence type="ECO:0000256" key="1">
    <source>
        <dbReference type="ARBA" id="ARBA00004477"/>
    </source>
</evidence>
<comment type="caution">
    <text evidence="14">The sequence shown here is derived from an EMBL/GenBank/DDBJ whole genome shotgun (WGS) entry which is preliminary data.</text>
</comment>
<sequence length="699" mass="78947">MSTASSDLALSSPEASSHVSSTSIRRGRRSPAAPTNILLFLVAFRVLNALCVRTFFQPDEFFQSLEPAWQIAFGKDSGAWITWEWKHQLRSSIHPVFFAAVYYVAGSIAWLLRHSPLTAADLLIAAPKTTQAVIAAIGDYYTWKLAGRVYGPDSHGAWATLALTVLSPWQWFCSTRTLSNCLETTLTVVAVYHWPWEWFLGIEEDNDDGGAYKDASQAPSGHGTGSRLASAGLHPAPNKRPDLDVPGKLCSAQSSQANTLDPSEGSCRMRSLAVFYGRNDWHYYLSQGLPLLLTTALPFTILGVYRALRSNSTFSAPGDRQLLIKRQLAFVCLFMPFVLSLIAHKEVRFIYPLLPALHVLTSEPLVSFFLPAVLNSSGAYVPRRLILLFLLLVNIFVAYYTTVSHASGPLSVLSYLRERHQAHHEPSHLLQPPFPSLGSSAPNRVASGDSPKDMTVGFLMPCHSTPWRSHLVFPSIHAWALSCEPPVGFNESQKAAYLDEADQFYANPSDFLRHNMIGGLRHIPRRPSYLSSIRSQSVHGTQRDDSVQHGWPDYLVFFAQLEPTLNSLLRTSSYAECWRTWNTAWHDDWRRRGDIVVWCLDPVEQQNWRNLQRKRAIERRDRQFDRIIKEIKKEAAARGLWGRKQASSWWPFAPSSSLSWPWAKSRKSYRILSDFHLPSSWPFSKKTKKESSKISLYPY</sequence>
<feature type="transmembrane region" description="Helical" evidence="12">
    <location>
        <begin position="328"/>
        <end position="344"/>
    </location>
</feature>
<dbReference type="GO" id="GO:0006506">
    <property type="term" value="P:GPI anchor biosynthetic process"/>
    <property type="evidence" value="ECO:0007669"/>
    <property type="project" value="UniProtKB-UniPathway"/>
</dbReference>
<comment type="pathway">
    <text evidence="2">Glycolipid biosynthesis; glycosylphosphatidylinositol-anchor biosynthesis.</text>
</comment>
<keyword evidence="8 12" id="KW-0256">Endoplasmic reticulum</keyword>
<dbReference type="OrthoDB" id="416834at2759"/>
<dbReference type="InterPro" id="IPR005599">
    <property type="entry name" value="GPI_mannosylTrfase"/>
</dbReference>
<name>A0A0F4Z3K8_RASE3</name>
<evidence type="ECO:0000256" key="10">
    <source>
        <dbReference type="ARBA" id="ARBA00023136"/>
    </source>
</evidence>
<gene>
    <name evidence="14" type="ORF">T310_0819</name>
</gene>
<organism evidence="14 15">
    <name type="scientific">Rasamsonia emersonii (strain ATCC 16479 / CBS 393.64 / IMI 116815)</name>
    <dbReference type="NCBI Taxonomy" id="1408163"/>
    <lineage>
        <taxon>Eukaryota</taxon>
        <taxon>Fungi</taxon>
        <taxon>Dikarya</taxon>
        <taxon>Ascomycota</taxon>
        <taxon>Pezizomycotina</taxon>
        <taxon>Eurotiomycetes</taxon>
        <taxon>Eurotiomycetidae</taxon>
        <taxon>Eurotiales</taxon>
        <taxon>Trichocomaceae</taxon>
        <taxon>Rasamsonia</taxon>
    </lineage>
</organism>
<dbReference type="Pfam" id="PF03901">
    <property type="entry name" value="Glyco_transf_22"/>
    <property type="match status" value="2"/>
</dbReference>
<dbReference type="GO" id="GO:0005789">
    <property type="term" value="C:endoplasmic reticulum membrane"/>
    <property type="evidence" value="ECO:0007669"/>
    <property type="project" value="UniProtKB-SubCell"/>
</dbReference>
<keyword evidence="7 12" id="KW-0812">Transmembrane</keyword>
<evidence type="ECO:0000256" key="2">
    <source>
        <dbReference type="ARBA" id="ARBA00004687"/>
    </source>
</evidence>
<evidence type="ECO:0000256" key="6">
    <source>
        <dbReference type="ARBA" id="ARBA00022679"/>
    </source>
</evidence>
<proteinExistence type="inferred from homology"/>
<evidence type="ECO:0000256" key="9">
    <source>
        <dbReference type="ARBA" id="ARBA00022989"/>
    </source>
</evidence>
<dbReference type="GeneID" id="25312873"/>
<evidence type="ECO:0000256" key="3">
    <source>
        <dbReference type="ARBA" id="ARBA00006065"/>
    </source>
</evidence>
<evidence type="ECO:0000256" key="4">
    <source>
        <dbReference type="ARBA" id="ARBA00022502"/>
    </source>
</evidence>
<dbReference type="PANTHER" id="PTHR22760">
    <property type="entry name" value="GLYCOSYLTRANSFERASE"/>
    <property type="match status" value="1"/>
</dbReference>
<dbReference type="RefSeq" id="XP_013331726.1">
    <property type="nucleotide sequence ID" value="XM_013476272.1"/>
</dbReference>
<comment type="similarity">
    <text evidence="3">Belongs to the glycosyltransferase 22 family. PIGB subfamily.</text>
</comment>
<evidence type="ECO:0000313" key="15">
    <source>
        <dbReference type="Proteomes" id="UP000053958"/>
    </source>
</evidence>
<dbReference type="EC" id="2.4.1.-" evidence="12"/>